<keyword evidence="11" id="KW-1185">Reference proteome</keyword>
<keyword evidence="3" id="KW-1003">Cell membrane</keyword>
<comment type="similarity">
    <text evidence="7">Belongs to the binding-protein-dependent transport system permease family.</text>
</comment>
<dbReference type="PANTHER" id="PTHR43744:SF12">
    <property type="entry name" value="ABC TRANSPORTER PERMEASE PROTEIN MG189-RELATED"/>
    <property type="match status" value="1"/>
</dbReference>
<dbReference type="Proteomes" id="UP000286907">
    <property type="component" value="Chromosome"/>
</dbReference>
<feature type="transmembrane region" description="Helical" evidence="7">
    <location>
        <begin position="21"/>
        <end position="42"/>
    </location>
</feature>
<evidence type="ECO:0000256" key="1">
    <source>
        <dbReference type="ARBA" id="ARBA00004651"/>
    </source>
</evidence>
<dbReference type="PANTHER" id="PTHR43744">
    <property type="entry name" value="ABC TRANSPORTER PERMEASE PROTEIN MG189-RELATED-RELATED"/>
    <property type="match status" value="1"/>
</dbReference>
<reference evidence="10 11" key="1">
    <citation type="journal article" date="2019" name="Syst. Appl. Microbiol.">
        <title>Oenococcus sicerae sp. nov., isolated from French cider.</title>
        <authorList>
            <person name="Cousin F.J."/>
            <person name="Le Guellec R."/>
            <person name="Chagnot C."/>
            <person name="Goux D."/>
            <person name="Dalmasso M."/>
            <person name="Laplace J.M."/>
            <person name="Cretenet M."/>
        </authorList>
    </citation>
    <scope>NUCLEOTIDE SEQUENCE [LARGE SCALE GENOMIC DNA]</scope>
    <source>
        <strain evidence="10 11">UCMA 15228</strain>
    </source>
</reference>
<reference evidence="9" key="2">
    <citation type="submission" date="2019-01" db="EMBL/GenBank/DDBJ databases">
        <title>Oenococcus sicerae UCMA17102.</title>
        <authorList>
            <person name="Cousin F.J."/>
            <person name="Le Guellec R."/>
            <person name="Cretenet M."/>
        </authorList>
    </citation>
    <scope>NUCLEOTIDE SEQUENCE</scope>
    <source>
        <strain evidence="9">UCMA17102</strain>
    </source>
</reference>
<accession>A0AAJ1R944</accession>
<dbReference type="EMBL" id="SDWY01000002">
    <property type="protein sequence ID" value="MDN6900032.1"/>
    <property type="molecule type" value="Genomic_DNA"/>
</dbReference>
<dbReference type="InterPro" id="IPR035906">
    <property type="entry name" value="MetI-like_sf"/>
</dbReference>
<organism evidence="9 12">
    <name type="scientific">Oenococcus sicerae</name>
    <dbReference type="NCBI Taxonomy" id="2203724"/>
    <lineage>
        <taxon>Bacteria</taxon>
        <taxon>Bacillati</taxon>
        <taxon>Bacillota</taxon>
        <taxon>Bacilli</taxon>
        <taxon>Lactobacillales</taxon>
        <taxon>Lactobacillaceae</taxon>
        <taxon>Oenococcus</taxon>
    </lineage>
</organism>
<comment type="subcellular location">
    <subcellularLocation>
        <location evidence="1 7">Cell membrane</location>
        <topology evidence="1 7">Multi-pass membrane protein</topology>
    </subcellularLocation>
</comment>
<evidence type="ECO:0000313" key="10">
    <source>
        <dbReference type="EMBL" id="QAS69642.1"/>
    </source>
</evidence>
<dbReference type="Gene3D" id="1.10.3720.10">
    <property type="entry name" value="MetI-like"/>
    <property type="match status" value="1"/>
</dbReference>
<proteinExistence type="inferred from homology"/>
<feature type="transmembrane region" description="Helical" evidence="7">
    <location>
        <begin position="117"/>
        <end position="135"/>
    </location>
</feature>
<evidence type="ECO:0000313" key="12">
    <source>
        <dbReference type="Proteomes" id="UP001167919"/>
    </source>
</evidence>
<reference evidence="10" key="3">
    <citation type="submission" date="2020-01" db="EMBL/GenBank/DDBJ databases">
        <authorList>
            <person name="Cousin F.J."/>
            <person name="Le Guellec R."/>
            <person name="Cretenet M."/>
        </authorList>
    </citation>
    <scope>NUCLEOTIDE SEQUENCE</scope>
    <source>
        <strain evidence="10">UCMA 15228</strain>
    </source>
</reference>
<dbReference type="GO" id="GO:0055085">
    <property type="term" value="P:transmembrane transport"/>
    <property type="evidence" value="ECO:0007669"/>
    <property type="project" value="InterPro"/>
</dbReference>
<feature type="transmembrane region" description="Helical" evidence="7">
    <location>
        <begin position="253"/>
        <end position="271"/>
    </location>
</feature>
<evidence type="ECO:0000256" key="5">
    <source>
        <dbReference type="ARBA" id="ARBA00022989"/>
    </source>
</evidence>
<evidence type="ECO:0000256" key="6">
    <source>
        <dbReference type="ARBA" id="ARBA00023136"/>
    </source>
</evidence>
<feature type="domain" description="ABC transmembrane type-1" evidence="8">
    <location>
        <begin position="82"/>
        <end position="271"/>
    </location>
</feature>
<keyword evidence="6 7" id="KW-0472">Membrane</keyword>
<evidence type="ECO:0000256" key="3">
    <source>
        <dbReference type="ARBA" id="ARBA00022475"/>
    </source>
</evidence>
<protein>
    <submittedName>
        <fullName evidence="9">Carbohydrate ABC transporter permease</fullName>
    </submittedName>
</protein>
<keyword evidence="2 7" id="KW-0813">Transport</keyword>
<evidence type="ECO:0000256" key="2">
    <source>
        <dbReference type="ARBA" id="ARBA00022448"/>
    </source>
</evidence>
<name>A0AAJ1R944_9LACO</name>
<evidence type="ECO:0000256" key="7">
    <source>
        <dbReference type="RuleBase" id="RU363032"/>
    </source>
</evidence>
<keyword evidence="4 7" id="KW-0812">Transmembrane</keyword>
<evidence type="ECO:0000259" key="8">
    <source>
        <dbReference type="PROSITE" id="PS50928"/>
    </source>
</evidence>
<evidence type="ECO:0000313" key="9">
    <source>
        <dbReference type="EMBL" id="MDN6900032.1"/>
    </source>
</evidence>
<feature type="transmembrane region" description="Helical" evidence="7">
    <location>
        <begin position="81"/>
        <end position="105"/>
    </location>
</feature>
<dbReference type="InterPro" id="IPR000515">
    <property type="entry name" value="MetI-like"/>
</dbReference>
<dbReference type="SUPFAM" id="SSF161098">
    <property type="entry name" value="MetI-like"/>
    <property type="match status" value="1"/>
</dbReference>
<dbReference type="AlphaFoldDB" id="A0AAJ1R944"/>
<dbReference type="GO" id="GO:0005886">
    <property type="term" value="C:plasma membrane"/>
    <property type="evidence" value="ECO:0007669"/>
    <property type="project" value="UniProtKB-SubCell"/>
</dbReference>
<keyword evidence="5 7" id="KW-1133">Transmembrane helix</keyword>
<dbReference type="Proteomes" id="UP001167919">
    <property type="component" value="Unassembled WGS sequence"/>
</dbReference>
<feature type="transmembrane region" description="Helical" evidence="7">
    <location>
        <begin position="147"/>
        <end position="167"/>
    </location>
</feature>
<sequence length="286" mass="32204">MKERAKLQTSQTRKPIKLMTICIYLLISFGAIIMLIPFIWMLSTALKTQSEAIQVPPIWIPKIWHFENFISAWQAAPFATYMFNSLFVTVATTALQLLTSILAAFSFAKLNFKGKNLLFVILLATMMVPGEMLIIPNYVTLSKMSLINTYGALIIPWIASFFSVFALRQSFMSVPNSVYYSAKIDGASDWRFLWRILVPMSKSSIVAITMLQVIGSWNSFMWPLIVTNSDSLRTLPVGLQAFMTESGIQYPQLMAATTFVILPMAILYLFLQKYIIAGISRSGLKG</sequence>
<dbReference type="EMBL" id="CP029684">
    <property type="protein sequence ID" value="QAS69642.1"/>
    <property type="molecule type" value="Genomic_DNA"/>
</dbReference>
<dbReference type="Pfam" id="PF00528">
    <property type="entry name" value="BPD_transp_1"/>
    <property type="match status" value="1"/>
</dbReference>
<gene>
    <name evidence="10" type="ORF">DLJ48_03460</name>
    <name evidence="9" type="ORF">EVC35_03295</name>
</gene>
<dbReference type="PROSITE" id="PS50928">
    <property type="entry name" value="ABC_TM1"/>
    <property type="match status" value="1"/>
</dbReference>
<evidence type="ECO:0000256" key="4">
    <source>
        <dbReference type="ARBA" id="ARBA00022692"/>
    </source>
</evidence>
<dbReference type="CDD" id="cd06261">
    <property type="entry name" value="TM_PBP2"/>
    <property type="match status" value="1"/>
</dbReference>
<evidence type="ECO:0000313" key="11">
    <source>
        <dbReference type="Proteomes" id="UP000286907"/>
    </source>
</evidence>